<protein>
    <submittedName>
        <fullName evidence="5">Uncharacterized protein LOC116292681</fullName>
    </submittedName>
</protein>
<dbReference type="PANTHER" id="PTHR21331">
    <property type="entry name" value="BRCA1-ASSOCIATED ATM ACTIVATOR 1"/>
    <property type="match status" value="1"/>
</dbReference>
<dbReference type="AlphaFoldDB" id="A0A6P8HT95"/>
<reference evidence="5" key="1">
    <citation type="submission" date="2025-08" db="UniProtKB">
        <authorList>
            <consortium name="RefSeq"/>
        </authorList>
    </citation>
    <scope>IDENTIFICATION</scope>
    <source>
        <tissue evidence="5">Tentacle</tissue>
    </source>
</reference>
<dbReference type="KEGG" id="aten:116292681"/>
<gene>
    <name evidence="5" type="primary">LOC116292681</name>
</gene>
<comment type="similarity">
    <text evidence="3">Belongs to the BRAT1 family.</text>
</comment>
<dbReference type="InterPro" id="IPR038904">
    <property type="entry name" value="BRAT1"/>
</dbReference>
<dbReference type="InParanoid" id="A0A6P8HT95"/>
<comment type="subcellular location">
    <subcellularLocation>
        <location evidence="1">Cytoplasm</location>
    </subcellularLocation>
</comment>
<evidence type="ECO:0000313" key="5">
    <source>
        <dbReference type="RefSeq" id="XP_031555900.1"/>
    </source>
</evidence>
<dbReference type="SUPFAM" id="SSF48371">
    <property type="entry name" value="ARM repeat"/>
    <property type="match status" value="2"/>
</dbReference>
<accession>A0A6P8HT95</accession>
<sequence>MLLKQETGVLNFLSDEKLVDKRPCCVGVSFALRLCGILWSKDYNVNDTSTFFELFAKSRENENLWDEAIVRHGYLTGLQSLTSSNEGQKWLQAHTGCLLTAVGCISDSSMFVASAAREFIAKFLLSSWSINVSKQDDGYSNEMKWLLELLQEKLFHDKQQPNNSQHQKMTSDHIVSVLDIVRILLNTNFEVGQEILRMSKVFANCVTAAEIADQIACRKLVDVINGFQINPSAQCTVDWDKLLSCDRFGPSGEKQGQSAQEILLTIPIKWYKKGMITLALDLITGLSLPKDTVSRCFPAVWPEILACLINAPMEVLMEKHLETKCNGSCETNTSDIGSLVTELLSLENEDVDTNIKRVKKQIQELLEPWMLTKKCQVESLLQILFTIKELVTKDESSFSQHVVNWIEFSLKILVNSSMVTNGDQKLLALDVKGNVKVIKTTLSVVTVLLQQLLRQPSLTDSNRNQFFHVLNTAILVARSSRTDPTVITSTLECIGALLGQGSFLFMSSTNKDLGSDAHLYYQRTKQDLGSLIHLRLRDQRWEVKDSALEFVGRLIKLNSALSYDILNPSILSLVWESVDDSESYVRSSAWSCLGHLACNPGLWAKLKEKERLTEFEVLKKIVHVLENESEAFPRRSVMDCLIKWSHDQHPIVSVILPDKMKLSSSTGLDKLKNTDSEIRSLFSDIIRYAVKDFDWEVKIRALQLVETIIQIFAQVRESRNESRHSQQCQLKTLERTSSDNDGSINNLMALLVGLGAAVPLLEAVNDCDSLVCEKALEVISTLKGFVHSEITHTHLSGSSKTGIEFQPYGKENLYGRLDEQPNESKENNQLIVISEEDQPVVTPEQDQPIVTPEQDQPIVTPEQVQPIVTPEQVQPIVTSEQDQPIVTPEQVQPIETQEQVQGVIDTSKVFSVDTFKVILYRLDVSCLSTLCTSIDISVQKDPVGFLEDVLVAARNHSDNLLDCY</sequence>
<dbReference type="OrthoDB" id="10057956at2759"/>
<dbReference type="GO" id="GO:0008283">
    <property type="term" value="P:cell population proliferation"/>
    <property type="evidence" value="ECO:0007669"/>
    <property type="project" value="InterPro"/>
</dbReference>
<dbReference type="RefSeq" id="XP_031555900.1">
    <property type="nucleotide sequence ID" value="XM_031700040.1"/>
</dbReference>
<name>A0A6P8HT95_ACTTE</name>
<dbReference type="GO" id="GO:0006974">
    <property type="term" value="P:DNA damage response"/>
    <property type="evidence" value="ECO:0007669"/>
    <property type="project" value="InterPro"/>
</dbReference>
<dbReference type="PANTHER" id="PTHR21331:SF2">
    <property type="entry name" value="BRCA1-ASSOCIATED ATM ACTIVATOR 1"/>
    <property type="match status" value="1"/>
</dbReference>
<proteinExistence type="inferred from homology"/>
<evidence type="ECO:0000256" key="3">
    <source>
        <dbReference type="ARBA" id="ARBA00061308"/>
    </source>
</evidence>
<organism evidence="4 5">
    <name type="scientific">Actinia tenebrosa</name>
    <name type="common">Australian red waratah sea anemone</name>
    <dbReference type="NCBI Taxonomy" id="6105"/>
    <lineage>
        <taxon>Eukaryota</taxon>
        <taxon>Metazoa</taxon>
        <taxon>Cnidaria</taxon>
        <taxon>Anthozoa</taxon>
        <taxon>Hexacorallia</taxon>
        <taxon>Actiniaria</taxon>
        <taxon>Actiniidae</taxon>
        <taxon>Actinia</taxon>
    </lineage>
</organism>
<dbReference type="Proteomes" id="UP000515163">
    <property type="component" value="Unplaced"/>
</dbReference>
<dbReference type="GO" id="GO:0005737">
    <property type="term" value="C:cytoplasm"/>
    <property type="evidence" value="ECO:0007669"/>
    <property type="project" value="UniProtKB-SubCell"/>
</dbReference>
<dbReference type="GO" id="GO:0005634">
    <property type="term" value="C:nucleus"/>
    <property type="evidence" value="ECO:0007669"/>
    <property type="project" value="TreeGrafter"/>
</dbReference>
<evidence type="ECO:0000256" key="2">
    <source>
        <dbReference type="ARBA" id="ARBA00022490"/>
    </source>
</evidence>
<dbReference type="Gene3D" id="1.25.10.10">
    <property type="entry name" value="Leucine-rich Repeat Variant"/>
    <property type="match status" value="1"/>
</dbReference>
<dbReference type="GeneID" id="116292681"/>
<keyword evidence="4" id="KW-1185">Reference proteome</keyword>
<keyword evidence="2" id="KW-0963">Cytoplasm</keyword>
<evidence type="ECO:0000313" key="4">
    <source>
        <dbReference type="Proteomes" id="UP000515163"/>
    </source>
</evidence>
<dbReference type="InterPro" id="IPR011989">
    <property type="entry name" value="ARM-like"/>
</dbReference>
<evidence type="ECO:0000256" key="1">
    <source>
        <dbReference type="ARBA" id="ARBA00004496"/>
    </source>
</evidence>
<dbReference type="InterPro" id="IPR016024">
    <property type="entry name" value="ARM-type_fold"/>
</dbReference>